<reference evidence="1 2" key="1">
    <citation type="submission" date="2021-03" db="EMBL/GenBank/DDBJ databases">
        <title>Sequencing the genomes of 1000 actinobacteria strains.</title>
        <authorList>
            <person name="Klenk H.-P."/>
        </authorList>
    </citation>
    <scope>NUCLEOTIDE SEQUENCE [LARGE SCALE GENOMIC DNA]</scope>
    <source>
        <strain evidence="1 2">DSM 16005</strain>
    </source>
</reference>
<dbReference type="RefSeq" id="WP_209682904.1">
    <property type="nucleotide sequence ID" value="NZ_JAGIOI010000001.1"/>
</dbReference>
<evidence type="ECO:0000313" key="2">
    <source>
        <dbReference type="Proteomes" id="UP000711614"/>
    </source>
</evidence>
<organism evidence="1 2">
    <name type="scientific">Arthrobacter stackebrandtii</name>
    <dbReference type="NCBI Taxonomy" id="272161"/>
    <lineage>
        <taxon>Bacteria</taxon>
        <taxon>Bacillati</taxon>
        <taxon>Actinomycetota</taxon>
        <taxon>Actinomycetes</taxon>
        <taxon>Micrococcales</taxon>
        <taxon>Micrococcaceae</taxon>
        <taxon>Arthrobacter</taxon>
    </lineage>
</organism>
<dbReference type="Proteomes" id="UP000711614">
    <property type="component" value="Unassembled WGS sequence"/>
</dbReference>
<protein>
    <submittedName>
        <fullName evidence="1">Uncharacterized protein</fullName>
    </submittedName>
</protein>
<comment type="caution">
    <text evidence="1">The sequence shown here is derived from an EMBL/GenBank/DDBJ whole genome shotgun (WGS) entry which is preliminary data.</text>
</comment>
<name>A0ABS4Z0W3_9MICC</name>
<evidence type="ECO:0000313" key="1">
    <source>
        <dbReference type="EMBL" id="MBP2414692.1"/>
    </source>
</evidence>
<gene>
    <name evidence="1" type="ORF">JOF48_003491</name>
</gene>
<keyword evidence="2" id="KW-1185">Reference proteome</keyword>
<sequence length="65" mass="7169">MKRSGGQAGPWRPWWLRSGFGPVAGAAESYQQLIMSREPTSELIQHAFPDAMDETTASEPPQPRA</sequence>
<proteinExistence type="predicted"/>
<dbReference type="EMBL" id="JAGIOI010000001">
    <property type="protein sequence ID" value="MBP2414692.1"/>
    <property type="molecule type" value="Genomic_DNA"/>
</dbReference>
<accession>A0ABS4Z0W3</accession>